<dbReference type="OMA" id="GIRISWP"/>
<feature type="region of interest" description="Disordered" evidence="1">
    <location>
        <begin position="213"/>
        <end position="253"/>
    </location>
</feature>
<feature type="compositionally biased region" description="Pro residues" evidence="1">
    <location>
        <begin position="97"/>
        <end position="114"/>
    </location>
</feature>
<dbReference type="InterPro" id="IPR000772">
    <property type="entry name" value="Ricin_B_lectin"/>
</dbReference>
<proteinExistence type="predicted"/>
<sequence>MPHLQSLSIRLRGHRTDKSSSTTTSSSHTFKHFFFHRERKTEAKSNGDKTQNSKDKMGNAPSDMNSRTSSPRERLAQLTRAATDTASVRSASAMPGAEPPTPVPAIPALSPPLEPWRSPSSEDEVRVRGYDVQDIPHIQNPTPGEESDLGTGLVPLGGPGSFAEEEPTLESKHTGNDAPEQILSVYQDAEPQVEPDAVTTPRAAVKSEEALAPVEEVEQEHAAPPGLEHHTAHHESEASDTTAVSARSGAATPAGGVWTPGTYVLLNARSGTAVDMSGADNKTLIGYPMHGGPNQQWEFIPSGHGYVIRCVRRSKEGHPLYLTTEAGLRENAAIVASPYPVSWNVEHTDEGIRISWPNTDFVFDLAEWGSNTPGTRIQLVRLKPGEPCQLWHYTRCAPADEHDKEVEVRSARAVSPPATTETVSVTEERDHITTTRTTTTTTISTVTEVTRMPRWMLLHARPQSPNRRSIGYRLA</sequence>
<dbReference type="Proteomes" id="UP000184267">
    <property type="component" value="Unassembled WGS sequence"/>
</dbReference>
<dbReference type="OrthoDB" id="3228793at2759"/>
<protein>
    <recommendedName>
        <fullName evidence="2">Ricin B lectin domain-containing protein</fullName>
    </recommendedName>
</protein>
<feature type="compositionally biased region" description="Polar residues" evidence="1">
    <location>
        <begin position="80"/>
        <end position="90"/>
    </location>
</feature>
<organism evidence="3 4">
    <name type="scientific">Trametes pubescens</name>
    <name type="common">White-rot fungus</name>
    <dbReference type="NCBI Taxonomy" id="154538"/>
    <lineage>
        <taxon>Eukaryota</taxon>
        <taxon>Fungi</taxon>
        <taxon>Dikarya</taxon>
        <taxon>Basidiomycota</taxon>
        <taxon>Agaricomycotina</taxon>
        <taxon>Agaricomycetes</taxon>
        <taxon>Polyporales</taxon>
        <taxon>Polyporaceae</taxon>
        <taxon>Trametes</taxon>
    </lineage>
</organism>
<evidence type="ECO:0000256" key="1">
    <source>
        <dbReference type="SAM" id="MobiDB-lite"/>
    </source>
</evidence>
<dbReference type="EMBL" id="MNAD01000764">
    <property type="protein sequence ID" value="OJT10621.1"/>
    <property type="molecule type" value="Genomic_DNA"/>
</dbReference>
<keyword evidence="4" id="KW-1185">Reference proteome</keyword>
<dbReference type="CDD" id="cd23422">
    <property type="entry name" value="beta-trefoil_Ricin_MPL_CNL"/>
    <property type="match status" value="1"/>
</dbReference>
<feature type="domain" description="Ricin B lectin" evidence="2">
    <location>
        <begin position="259"/>
        <end position="313"/>
    </location>
</feature>
<evidence type="ECO:0000313" key="3">
    <source>
        <dbReference type="EMBL" id="OJT10621.1"/>
    </source>
</evidence>
<accession>A0A1M2VSN7</accession>
<feature type="region of interest" description="Disordered" evidence="1">
    <location>
        <begin position="157"/>
        <end position="176"/>
    </location>
</feature>
<dbReference type="Gene3D" id="2.80.10.50">
    <property type="match status" value="1"/>
</dbReference>
<gene>
    <name evidence="3" type="ORF">TRAPUB_12869</name>
</gene>
<feature type="compositionally biased region" description="Basic and acidic residues" evidence="1">
    <location>
        <begin position="35"/>
        <end position="57"/>
    </location>
</feature>
<dbReference type="SUPFAM" id="SSF50370">
    <property type="entry name" value="Ricin B-like lectins"/>
    <property type="match status" value="1"/>
</dbReference>
<feature type="compositionally biased region" description="Low complexity" evidence="1">
    <location>
        <begin position="19"/>
        <end position="28"/>
    </location>
</feature>
<reference evidence="3 4" key="1">
    <citation type="submission" date="2016-10" db="EMBL/GenBank/DDBJ databases">
        <title>Genome sequence of the basidiomycete white-rot fungus Trametes pubescens.</title>
        <authorList>
            <person name="Makela M.R."/>
            <person name="Granchi Z."/>
            <person name="Peng M."/>
            <person name="De Vries R.P."/>
            <person name="Grigoriev I."/>
            <person name="Riley R."/>
            <person name="Hilden K."/>
        </authorList>
    </citation>
    <scope>NUCLEOTIDE SEQUENCE [LARGE SCALE GENOMIC DNA]</scope>
    <source>
        <strain evidence="3 4">FBCC735</strain>
    </source>
</reference>
<comment type="caution">
    <text evidence="3">The sequence shown here is derived from an EMBL/GenBank/DDBJ whole genome shotgun (WGS) entry which is preliminary data.</text>
</comment>
<evidence type="ECO:0000313" key="4">
    <source>
        <dbReference type="Proteomes" id="UP000184267"/>
    </source>
</evidence>
<dbReference type="InterPro" id="IPR035992">
    <property type="entry name" value="Ricin_B-like_lectins"/>
</dbReference>
<name>A0A1M2VSN7_TRAPU</name>
<dbReference type="Pfam" id="PF14200">
    <property type="entry name" value="RicinB_lectin_2"/>
    <property type="match status" value="1"/>
</dbReference>
<feature type="compositionally biased region" description="Basic and acidic residues" evidence="1">
    <location>
        <begin position="227"/>
        <end position="237"/>
    </location>
</feature>
<evidence type="ECO:0000259" key="2">
    <source>
        <dbReference type="Pfam" id="PF14200"/>
    </source>
</evidence>
<feature type="region of interest" description="Disordered" evidence="1">
    <location>
        <begin position="1"/>
        <end position="120"/>
    </location>
</feature>
<dbReference type="AlphaFoldDB" id="A0A1M2VSN7"/>